<dbReference type="AlphaFoldDB" id="A0A9P0BUK3"/>
<keyword evidence="1" id="KW-1133">Transmembrane helix</keyword>
<gene>
    <name evidence="2" type="ORF">CINC_LOCUS6467</name>
</gene>
<reference evidence="2" key="1">
    <citation type="submission" date="2021-12" db="EMBL/GenBank/DDBJ databases">
        <authorList>
            <person name="King R."/>
        </authorList>
    </citation>
    <scope>NUCLEOTIDE SEQUENCE</scope>
</reference>
<dbReference type="EMBL" id="LR824024">
    <property type="protein sequence ID" value="CAH0595021.1"/>
    <property type="molecule type" value="Genomic_DNA"/>
</dbReference>
<evidence type="ECO:0000256" key="1">
    <source>
        <dbReference type="SAM" id="Phobius"/>
    </source>
</evidence>
<keyword evidence="1" id="KW-0812">Transmembrane</keyword>
<proteinExistence type="predicted"/>
<organism evidence="2 3">
    <name type="scientific">Chrysodeixis includens</name>
    <name type="common">Soybean looper</name>
    <name type="synonym">Pseudoplusia includens</name>
    <dbReference type="NCBI Taxonomy" id="689277"/>
    <lineage>
        <taxon>Eukaryota</taxon>
        <taxon>Metazoa</taxon>
        <taxon>Ecdysozoa</taxon>
        <taxon>Arthropoda</taxon>
        <taxon>Hexapoda</taxon>
        <taxon>Insecta</taxon>
        <taxon>Pterygota</taxon>
        <taxon>Neoptera</taxon>
        <taxon>Endopterygota</taxon>
        <taxon>Lepidoptera</taxon>
        <taxon>Glossata</taxon>
        <taxon>Ditrysia</taxon>
        <taxon>Noctuoidea</taxon>
        <taxon>Noctuidae</taxon>
        <taxon>Plusiinae</taxon>
        <taxon>Chrysodeixis</taxon>
    </lineage>
</organism>
<protein>
    <submittedName>
        <fullName evidence="2">Uncharacterized protein</fullName>
    </submittedName>
</protein>
<evidence type="ECO:0000313" key="3">
    <source>
        <dbReference type="Proteomes" id="UP001154114"/>
    </source>
</evidence>
<accession>A0A9P0BUK3</accession>
<evidence type="ECO:0000313" key="2">
    <source>
        <dbReference type="EMBL" id="CAH0595021.1"/>
    </source>
</evidence>
<keyword evidence="3" id="KW-1185">Reference proteome</keyword>
<name>A0A9P0BUK3_CHRIL</name>
<sequence length="100" mass="11541">MTAAKQRPCKTLRINTVYLHTVHDLSHAIPVLCPLYSTVNVNPFALIFLHQTLNFSFKICFHVIVEILIKIKIIVLVVFQTVYNLEHLVYFCLLSFAPNQ</sequence>
<feature type="transmembrane region" description="Helical" evidence="1">
    <location>
        <begin position="61"/>
        <end position="83"/>
    </location>
</feature>
<dbReference type="Proteomes" id="UP001154114">
    <property type="component" value="Chromosome 21"/>
</dbReference>
<keyword evidence="1" id="KW-0472">Membrane</keyword>